<evidence type="ECO:0000256" key="4">
    <source>
        <dbReference type="ARBA" id="ARBA00022741"/>
    </source>
</evidence>
<dbReference type="STRING" id="742152.A0A2H3JTX3"/>
<evidence type="ECO:0000256" key="1">
    <source>
        <dbReference type="ARBA" id="ARBA00004370"/>
    </source>
</evidence>
<evidence type="ECO:0000256" key="7">
    <source>
        <dbReference type="ARBA" id="ARBA00023136"/>
    </source>
</evidence>
<dbReference type="SMART" id="SM00382">
    <property type="entry name" value="AAA"/>
    <property type="match status" value="2"/>
</dbReference>
<dbReference type="FunFam" id="1.10.8.60:FF:000039">
    <property type="entry name" value="peroxisome biogenesis factor 6"/>
    <property type="match status" value="1"/>
</dbReference>
<evidence type="ECO:0000256" key="10">
    <source>
        <dbReference type="ARBA" id="ARBA00048778"/>
    </source>
</evidence>
<evidence type="ECO:0000256" key="5">
    <source>
        <dbReference type="ARBA" id="ARBA00022801"/>
    </source>
</evidence>
<keyword evidence="5" id="KW-0378">Hydrolase</keyword>
<keyword evidence="14" id="KW-1185">Reference proteome</keyword>
<comment type="similarity">
    <text evidence="2">Belongs to the AAA ATPase family.</text>
</comment>
<feature type="compositionally biased region" description="Polar residues" evidence="11">
    <location>
        <begin position="322"/>
        <end position="332"/>
    </location>
</feature>
<evidence type="ECO:0000313" key="14">
    <source>
        <dbReference type="Proteomes" id="UP000218811"/>
    </source>
</evidence>
<evidence type="ECO:0000313" key="13">
    <source>
        <dbReference type="EMBL" id="PCH39567.1"/>
    </source>
</evidence>
<feature type="region of interest" description="Disordered" evidence="11">
    <location>
        <begin position="295"/>
        <end position="337"/>
    </location>
</feature>
<comment type="subcellular location">
    <subcellularLocation>
        <location evidence="1">Membrane</location>
    </subcellularLocation>
</comment>
<sequence>MPFLFDHPRPHTCSLSTRDRDDDGETLLVSQNVWDALGYAYSDGADEVRALALSREGQTRPVVCWARRDTELADGLSIPHRWISDDHFFPANPAPAYASASVSVAAVRPVALSEVILSALTSEAYAYAQSHKDALEEWLCGGRRILRQGAVVTCVIEPEYGETRASNKGKGKERMMEEEAGDDGAQPNGDEPDGPETAPETKRYAYRLVMTTPVLQGYATRNATHFYVASPPRTDEMVASSAPTFSDGVDDDDTPSLTSEGDATAEELGSDAELEIDEAFLASSVLHSMSSLSSLALASPEPSPPSPTVFPEPNGHAYPNGNAYTATHTQQHAPPHSQIPWSGWTCRAQALLQPVTNASAHGWDDCTVYVRTTDLGRVGVLNGDWAVISPAPSASTSDTSEHESRNKSRLVRVLAAEHDSTSLGTASLSPQLLHNLAGFSSSPSAQPSLSLRSTPFGPARPPLPTARALTIARVASPLSTTRAYEKACLRALRSYFDGARRLVKTGDVISVGVCTDVGPLSSLSTAEDGEEDGLDAELDVGYGGELNATVFFLVTNIEHGVPRAASVDADDAYAGATLGELGCWVDPSATRIVQAGVEHARVPDVGRYLGIKDMVSKPDARPDSAFARLHALVAATLARHAASYQLPISILLKGPRGVGKCTVLGSVARSLGMHIYEVDCYDVIGENDVQTEGTLRARFDKAEECAPCVLVLRNVDAFAGTTQAQEPGKEPPIAHALQECINDLQQSWRLNGFPVLVVATTSNAERVPTRVLACFKHEVTIEAPGEVERHEILDSLLQECEIGPDVSVRELAIQTAALVAADLVDLVNRAKAASIQRVMKELSDNETEQDLFYAGIPLIAADFDVALSASRASYSENIGAPKIPAVSWDDVGGLASVKSDILDTIQLPLERPELFADGLKKRSGILLYGPPGTGKTLLAKAVATSLALNFFSVKGPELLNMYIGESEANVRRVFQRARDARPCVVFFDELDSVAPKRGNHGDSGGVMDRIVSQLLAELDGLSGSGGGGGDVFVIGATNRPDLLDPALLRPGRFDRMLYLGVSTTHAAQLNILQALTRKFRLHPDLKLEDIAERCPFHYTGADFYALCADALLKAMARKAEELETIISRINSEPPDPHHPYPMTPQYYLAELATPAEMEVLVSQDDFEAALNELVPSVSQAEMEHYARVQQRFSKATINAV</sequence>
<evidence type="ECO:0000259" key="12">
    <source>
        <dbReference type="SMART" id="SM00382"/>
    </source>
</evidence>
<dbReference type="AlphaFoldDB" id="A0A2H3JTX3"/>
<evidence type="ECO:0000256" key="2">
    <source>
        <dbReference type="ARBA" id="ARBA00006914"/>
    </source>
</evidence>
<feature type="compositionally biased region" description="Pro residues" evidence="11">
    <location>
        <begin position="301"/>
        <end position="310"/>
    </location>
</feature>
<feature type="region of interest" description="Disordered" evidence="11">
    <location>
        <begin position="163"/>
        <end position="199"/>
    </location>
</feature>
<dbReference type="PANTHER" id="PTHR23077:SF9">
    <property type="entry name" value="PEROXISOMAL ATPASE PEX6"/>
    <property type="match status" value="1"/>
</dbReference>
<keyword evidence="3" id="KW-0962">Peroxisome biogenesis</keyword>
<evidence type="ECO:0000256" key="8">
    <source>
        <dbReference type="ARBA" id="ARBA00034811"/>
    </source>
</evidence>
<dbReference type="Pfam" id="PF00004">
    <property type="entry name" value="AAA"/>
    <property type="match status" value="2"/>
</dbReference>
<dbReference type="OrthoDB" id="5553750at2759"/>
<proteinExistence type="inferred from homology"/>
<dbReference type="InterPro" id="IPR003593">
    <property type="entry name" value="AAA+_ATPase"/>
</dbReference>
<organism evidence="13 14">
    <name type="scientific">Wolfiporia cocos (strain MD-104)</name>
    <name type="common">Brown rot fungus</name>
    <dbReference type="NCBI Taxonomy" id="742152"/>
    <lineage>
        <taxon>Eukaryota</taxon>
        <taxon>Fungi</taxon>
        <taxon>Dikarya</taxon>
        <taxon>Basidiomycota</taxon>
        <taxon>Agaricomycotina</taxon>
        <taxon>Agaricomycetes</taxon>
        <taxon>Polyporales</taxon>
        <taxon>Phaeolaceae</taxon>
        <taxon>Wolfiporia</taxon>
    </lineage>
</organism>
<dbReference type="InterPro" id="IPR027417">
    <property type="entry name" value="P-loop_NTPase"/>
</dbReference>
<feature type="domain" description="AAA+ ATPase" evidence="12">
    <location>
        <begin position="921"/>
        <end position="1063"/>
    </location>
</feature>
<accession>A0A2H3JTX3</accession>
<dbReference type="GO" id="GO:0016887">
    <property type="term" value="F:ATP hydrolysis activity"/>
    <property type="evidence" value="ECO:0007669"/>
    <property type="project" value="InterPro"/>
</dbReference>
<dbReference type="GO" id="GO:0005829">
    <property type="term" value="C:cytosol"/>
    <property type="evidence" value="ECO:0007669"/>
    <property type="project" value="TreeGrafter"/>
</dbReference>
<dbReference type="InterPro" id="IPR050168">
    <property type="entry name" value="AAA_ATPase_domain"/>
</dbReference>
<dbReference type="Pfam" id="PF23315">
    <property type="entry name" value="PEX6_4th"/>
    <property type="match status" value="1"/>
</dbReference>
<dbReference type="PROSITE" id="PS00674">
    <property type="entry name" value="AAA"/>
    <property type="match status" value="1"/>
</dbReference>
<keyword evidence="6" id="KW-0067">ATP-binding</keyword>
<feature type="domain" description="AAA+ ATPase" evidence="12">
    <location>
        <begin position="646"/>
        <end position="785"/>
    </location>
</feature>
<dbReference type="Proteomes" id="UP000218811">
    <property type="component" value="Unassembled WGS sequence"/>
</dbReference>
<dbReference type="GO" id="GO:0016558">
    <property type="term" value="P:protein import into peroxisome matrix"/>
    <property type="evidence" value="ECO:0007669"/>
    <property type="project" value="TreeGrafter"/>
</dbReference>
<name>A0A2H3JTX3_WOLCO</name>
<evidence type="ECO:0000256" key="3">
    <source>
        <dbReference type="ARBA" id="ARBA00022593"/>
    </source>
</evidence>
<evidence type="ECO:0000256" key="6">
    <source>
        <dbReference type="ARBA" id="ARBA00022840"/>
    </source>
</evidence>
<dbReference type="Gene3D" id="1.10.8.60">
    <property type="match status" value="2"/>
</dbReference>
<feature type="compositionally biased region" description="Low complexity" evidence="11">
    <location>
        <begin position="389"/>
        <end position="398"/>
    </location>
</feature>
<dbReference type="GO" id="GO:0005778">
    <property type="term" value="C:peroxisomal membrane"/>
    <property type="evidence" value="ECO:0007669"/>
    <property type="project" value="TreeGrafter"/>
</dbReference>
<dbReference type="FunFam" id="3.40.50.300:FF:000109">
    <property type="entry name" value="Peroxisomal biogenesis factor 6"/>
    <property type="match status" value="1"/>
</dbReference>
<dbReference type="SUPFAM" id="SSF52540">
    <property type="entry name" value="P-loop containing nucleoside triphosphate hydrolases"/>
    <property type="match status" value="2"/>
</dbReference>
<dbReference type="InterPro" id="IPR003959">
    <property type="entry name" value="ATPase_AAA_core"/>
</dbReference>
<protein>
    <recommendedName>
        <fullName evidence="8">Peroxisomal ATPase PEX6</fullName>
    </recommendedName>
    <alternativeName>
        <fullName evidence="9">Peroxin-6</fullName>
    </alternativeName>
</protein>
<dbReference type="EMBL" id="KB468009">
    <property type="protein sequence ID" value="PCH39567.1"/>
    <property type="molecule type" value="Genomic_DNA"/>
</dbReference>
<feature type="region of interest" description="Disordered" evidence="11">
    <location>
        <begin position="389"/>
        <end position="408"/>
    </location>
</feature>
<gene>
    <name evidence="13" type="ORF">WOLCODRAFT_168018</name>
</gene>
<dbReference type="GO" id="GO:0005524">
    <property type="term" value="F:ATP binding"/>
    <property type="evidence" value="ECO:0007669"/>
    <property type="project" value="UniProtKB-KW"/>
</dbReference>
<dbReference type="OMA" id="AEQCPFH"/>
<feature type="region of interest" description="Disordered" evidence="11">
    <location>
        <begin position="236"/>
        <end position="271"/>
    </location>
</feature>
<dbReference type="CDD" id="cd19527">
    <property type="entry name" value="RecA-like_PEX6_r2"/>
    <property type="match status" value="1"/>
</dbReference>
<evidence type="ECO:0000256" key="9">
    <source>
        <dbReference type="ARBA" id="ARBA00034920"/>
    </source>
</evidence>
<comment type="catalytic activity">
    <reaction evidence="10">
        <text>ATP + H2O = ADP + phosphate + H(+)</text>
        <dbReference type="Rhea" id="RHEA:13065"/>
        <dbReference type="ChEBI" id="CHEBI:15377"/>
        <dbReference type="ChEBI" id="CHEBI:15378"/>
        <dbReference type="ChEBI" id="CHEBI:30616"/>
        <dbReference type="ChEBI" id="CHEBI:43474"/>
        <dbReference type="ChEBI" id="CHEBI:456216"/>
    </reaction>
    <physiologicalReaction direction="left-to-right" evidence="10">
        <dbReference type="Rhea" id="RHEA:13066"/>
    </physiologicalReaction>
</comment>
<keyword evidence="7" id="KW-0472">Membrane</keyword>
<reference evidence="13 14" key="1">
    <citation type="journal article" date="2012" name="Science">
        <title>The Paleozoic origin of enzymatic lignin decomposition reconstructed from 31 fungal genomes.</title>
        <authorList>
            <person name="Floudas D."/>
            <person name="Binder M."/>
            <person name="Riley R."/>
            <person name="Barry K."/>
            <person name="Blanchette R.A."/>
            <person name="Henrissat B."/>
            <person name="Martinez A.T."/>
            <person name="Otillar R."/>
            <person name="Spatafora J.W."/>
            <person name="Yadav J.S."/>
            <person name="Aerts A."/>
            <person name="Benoit I."/>
            <person name="Boyd A."/>
            <person name="Carlson A."/>
            <person name="Copeland A."/>
            <person name="Coutinho P.M."/>
            <person name="de Vries R.P."/>
            <person name="Ferreira P."/>
            <person name="Findley K."/>
            <person name="Foster B."/>
            <person name="Gaskell J."/>
            <person name="Glotzer D."/>
            <person name="Gorecki P."/>
            <person name="Heitman J."/>
            <person name="Hesse C."/>
            <person name="Hori C."/>
            <person name="Igarashi K."/>
            <person name="Jurgens J.A."/>
            <person name="Kallen N."/>
            <person name="Kersten P."/>
            <person name="Kohler A."/>
            <person name="Kuees U."/>
            <person name="Kumar T.K.A."/>
            <person name="Kuo A."/>
            <person name="LaButti K."/>
            <person name="Larrondo L.F."/>
            <person name="Lindquist E."/>
            <person name="Ling A."/>
            <person name="Lombard V."/>
            <person name="Lucas S."/>
            <person name="Lundell T."/>
            <person name="Martin R."/>
            <person name="McLaughlin D.J."/>
            <person name="Morgenstern I."/>
            <person name="Morin E."/>
            <person name="Murat C."/>
            <person name="Nagy L.G."/>
            <person name="Nolan M."/>
            <person name="Ohm R.A."/>
            <person name="Patyshakuliyeva A."/>
            <person name="Rokas A."/>
            <person name="Ruiz-Duenas F.J."/>
            <person name="Sabat G."/>
            <person name="Salamov A."/>
            <person name="Samejima M."/>
            <person name="Schmutz J."/>
            <person name="Slot J.C."/>
            <person name="St John F."/>
            <person name="Stenlid J."/>
            <person name="Sun H."/>
            <person name="Sun S."/>
            <person name="Syed K."/>
            <person name="Tsang A."/>
            <person name="Wiebenga A."/>
            <person name="Young D."/>
            <person name="Pisabarro A."/>
            <person name="Eastwood D.C."/>
            <person name="Martin F."/>
            <person name="Cullen D."/>
            <person name="Grigoriev I.V."/>
            <person name="Hibbett D.S."/>
        </authorList>
    </citation>
    <scope>NUCLEOTIDE SEQUENCE [LARGE SCALE GENOMIC DNA]</scope>
    <source>
        <strain evidence="13 14">MD-104</strain>
    </source>
</reference>
<dbReference type="InterPro" id="IPR047533">
    <property type="entry name" value="RecA-like_PEX6_r2"/>
</dbReference>
<dbReference type="PANTHER" id="PTHR23077">
    <property type="entry name" value="AAA-FAMILY ATPASE"/>
    <property type="match status" value="1"/>
</dbReference>
<dbReference type="Gene3D" id="3.40.50.300">
    <property type="entry name" value="P-loop containing nucleotide triphosphate hydrolases"/>
    <property type="match status" value="2"/>
</dbReference>
<evidence type="ECO:0000256" key="11">
    <source>
        <dbReference type="SAM" id="MobiDB-lite"/>
    </source>
</evidence>
<dbReference type="InterPro" id="IPR056995">
    <property type="entry name" value="PEX6_4th_dom"/>
</dbReference>
<dbReference type="InterPro" id="IPR003960">
    <property type="entry name" value="ATPase_AAA_CS"/>
</dbReference>
<keyword evidence="4" id="KW-0547">Nucleotide-binding</keyword>